<feature type="compositionally biased region" description="Basic and acidic residues" evidence="1">
    <location>
        <begin position="45"/>
        <end position="63"/>
    </location>
</feature>
<name>A0A9P6TXC4_9FUNG</name>
<dbReference type="OrthoDB" id="10470091at2759"/>
<feature type="compositionally biased region" description="Polar residues" evidence="1">
    <location>
        <begin position="16"/>
        <end position="39"/>
    </location>
</feature>
<accession>A0A9P6TXC4</accession>
<sequence length="71" mass="8423">MSLQPQQQQQQQQQPYTVTLSDNEWSQMLQDNQEAQDLLSNAIAHHQEHYRAGEDTSKRTIDHLHHKSDHY</sequence>
<dbReference type="Proteomes" id="UP000726737">
    <property type="component" value="Unassembled WGS sequence"/>
</dbReference>
<feature type="region of interest" description="Disordered" evidence="1">
    <location>
        <begin position="1"/>
        <end position="71"/>
    </location>
</feature>
<feature type="non-terminal residue" evidence="2">
    <location>
        <position position="71"/>
    </location>
</feature>
<evidence type="ECO:0000256" key="1">
    <source>
        <dbReference type="SAM" id="MobiDB-lite"/>
    </source>
</evidence>
<evidence type="ECO:0000313" key="2">
    <source>
        <dbReference type="EMBL" id="KAG0250581.1"/>
    </source>
</evidence>
<dbReference type="AlphaFoldDB" id="A0A9P6TXC4"/>
<gene>
    <name evidence="2" type="ORF">BG011_008222</name>
</gene>
<reference evidence="2" key="1">
    <citation type="journal article" date="2020" name="Fungal Divers.">
        <title>Resolving the Mortierellaceae phylogeny through synthesis of multi-gene phylogenetics and phylogenomics.</title>
        <authorList>
            <person name="Vandepol N."/>
            <person name="Liber J."/>
            <person name="Desiro A."/>
            <person name="Na H."/>
            <person name="Kennedy M."/>
            <person name="Barry K."/>
            <person name="Grigoriev I.V."/>
            <person name="Miller A.N."/>
            <person name="O'Donnell K."/>
            <person name="Stajich J.E."/>
            <person name="Bonito G."/>
        </authorList>
    </citation>
    <scope>NUCLEOTIDE SEQUENCE</scope>
    <source>
        <strain evidence="2">KOD948</strain>
    </source>
</reference>
<feature type="compositionally biased region" description="Low complexity" evidence="1">
    <location>
        <begin position="1"/>
        <end position="15"/>
    </location>
</feature>
<protein>
    <submittedName>
        <fullName evidence="2">Uncharacterized protein</fullName>
    </submittedName>
</protein>
<dbReference type="EMBL" id="JAAAJA010000669">
    <property type="protein sequence ID" value="KAG0250581.1"/>
    <property type="molecule type" value="Genomic_DNA"/>
</dbReference>
<comment type="caution">
    <text evidence="2">The sequence shown here is derived from an EMBL/GenBank/DDBJ whole genome shotgun (WGS) entry which is preliminary data.</text>
</comment>
<evidence type="ECO:0000313" key="3">
    <source>
        <dbReference type="Proteomes" id="UP000726737"/>
    </source>
</evidence>
<organism evidence="2 3">
    <name type="scientific">Mortierella polycephala</name>
    <dbReference type="NCBI Taxonomy" id="41804"/>
    <lineage>
        <taxon>Eukaryota</taxon>
        <taxon>Fungi</taxon>
        <taxon>Fungi incertae sedis</taxon>
        <taxon>Mucoromycota</taxon>
        <taxon>Mortierellomycotina</taxon>
        <taxon>Mortierellomycetes</taxon>
        <taxon>Mortierellales</taxon>
        <taxon>Mortierellaceae</taxon>
        <taxon>Mortierella</taxon>
    </lineage>
</organism>
<keyword evidence="3" id="KW-1185">Reference proteome</keyword>
<proteinExistence type="predicted"/>